<dbReference type="SUPFAM" id="SSF51445">
    <property type="entry name" value="(Trans)glycosidases"/>
    <property type="match status" value="2"/>
</dbReference>
<dbReference type="STRING" id="4577.A0A1D6E3G0"/>
<accession>A0A1D6E3G0</accession>
<dbReference type="FunCoup" id="A0A1D6E3G0">
    <property type="interactions" value="376"/>
</dbReference>
<dbReference type="GO" id="GO:0005975">
    <property type="term" value="P:carbohydrate metabolic process"/>
    <property type="evidence" value="ECO:0007669"/>
    <property type="project" value="InterPro"/>
</dbReference>
<dbReference type="AlphaFoldDB" id="A0A1D6E3G0"/>
<sequence>MAALVPLLLAHLLLCVHGATVTSVATPPPLPVLPVPSYAQLRWQLSEMALFLHFGPNTFTDSEWGTGHADPSVFAPSALDAGQWARIAAQGGFGRVVLTAKHHDGFCLWPSALTEYSVAASPWQGGAGDVVAELAAAARAEGLGLGLYLSPWDRHEPVYGDTIAYNEHYLGQMTELLTRYEIQINRAPTNSHRIHQSLLPFSSRSLVWFSDPEVLLRWDMFRITAPSKASKDFQIPDFQRVGQNMGNACMGVDQMLHHRSLPRVQRQISELKFHEMLQGITNSTPEARPPPRGEHEVFFSDDMEAIHQRVELHLVGYGDVEEVWLDGAKGDAKKMDYMFDAWFSLIHQLQERVVIFSDAGPDTRWVGDEAGVAGYTCWSPFNKSSVTIGHTTAEYSSSGDPFGQDWVPAECDVSIRPGWFWHASEKPKNVTTLLDIYYKSVGRNCLLILNVPPNSSGLIADEDIQVLQEFTEIRRAIFSQNFAANATVTANSVRGEQDNLQFAPSKVLEDGIYSYWAPQEGQTCWEMLFDLGQSTSFNLLQLQEPIQLGQRVIEFHVAILVDELWQTIVEGTTIGYKRLLLFPVTESRYLKLTIDSARADPLISFFGVFMDPFSSIHSLQNHVKPPRTNSNEVTMLRMAHASVNKSIDAM</sequence>
<dbReference type="InParanoid" id="A0A1D6E3G0"/>
<comment type="similarity">
    <text evidence="1">Belongs to the glycosyl hydrolase 29 family.</text>
</comment>
<evidence type="ECO:0000256" key="2">
    <source>
        <dbReference type="ARBA" id="ARBA00012662"/>
    </source>
</evidence>
<organism evidence="7">
    <name type="scientific">Zea mays</name>
    <name type="common">Maize</name>
    <dbReference type="NCBI Taxonomy" id="4577"/>
    <lineage>
        <taxon>Eukaryota</taxon>
        <taxon>Viridiplantae</taxon>
        <taxon>Streptophyta</taxon>
        <taxon>Embryophyta</taxon>
        <taxon>Tracheophyta</taxon>
        <taxon>Spermatophyta</taxon>
        <taxon>Magnoliopsida</taxon>
        <taxon>Liliopsida</taxon>
        <taxon>Poales</taxon>
        <taxon>Poaceae</taxon>
        <taxon>PACMAD clade</taxon>
        <taxon>Panicoideae</taxon>
        <taxon>Andropogonodae</taxon>
        <taxon>Andropogoneae</taxon>
        <taxon>Tripsacinae</taxon>
        <taxon>Zea</taxon>
    </lineage>
</organism>
<dbReference type="Gene3D" id="2.60.120.260">
    <property type="entry name" value="Galactose-binding domain-like"/>
    <property type="match status" value="1"/>
</dbReference>
<evidence type="ECO:0000256" key="5">
    <source>
        <dbReference type="ARBA" id="ARBA00023295"/>
    </source>
</evidence>
<protein>
    <recommendedName>
        <fullName evidence="2">alpha-L-fucosidase</fullName>
        <ecNumber evidence="2">3.2.1.51</ecNumber>
    </recommendedName>
</protein>
<dbReference type="InterPro" id="IPR057739">
    <property type="entry name" value="Glyco_hydro_29_N"/>
</dbReference>
<dbReference type="ExpressionAtlas" id="A0A1D6E3G0">
    <property type="expression patterns" value="baseline and differential"/>
</dbReference>
<dbReference type="GO" id="GO:0004560">
    <property type="term" value="F:alpha-L-fucosidase activity"/>
    <property type="evidence" value="ECO:0007669"/>
    <property type="project" value="UniProtKB-EC"/>
</dbReference>
<dbReference type="Gene3D" id="3.20.20.80">
    <property type="entry name" value="Glycosidases"/>
    <property type="match status" value="2"/>
</dbReference>
<reference evidence="7" key="1">
    <citation type="submission" date="2015-12" db="EMBL/GenBank/DDBJ databases">
        <title>Update maize B73 reference genome by single molecule sequencing technologies.</title>
        <authorList>
            <consortium name="Maize Genome Sequencing Project"/>
            <person name="Ware D."/>
        </authorList>
    </citation>
    <scope>NUCLEOTIDE SEQUENCE [LARGE SCALE GENOMIC DNA]</scope>
    <source>
        <tissue evidence="7">Seedling</tissue>
    </source>
</reference>
<name>A0A1D6E3G0_MAIZE</name>
<evidence type="ECO:0000256" key="3">
    <source>
        <dbReference type="ARBA" id="ARBA00022729"/>
    </source>
</evidence>
<dbReference type="EC" id="3.2.1.51" evidence="2"/>
<evidence type="ECO:0000256" key="1">
    <source>
        <dbReference type="ARBA" id="ARBA00007951"/>
    </source>
</evidence>
<dbReference type="SMR" id="A0A1D6E3G0"/>
<feature type="domain" description="Glycoside hydrolase family 29 N-terminal" evidence="6">
    <location>
        <begin position="72"/>
        <end position="182"/>
    </location>
</feature>
<keyword evidence="4" id="KW-0378">Hydrolase</keyword>
<dbReference type="SUPFAM" id="SSF49785">
    <property type="entry name" value="Galactose-binding domain-like"/>
    <property type="match status" value="1"/>
</dbReference>
<dbReference type="IntAct" id="A0A1D6E3G0">
    <property type="interactions" value="1"/>
</dbReference>
<dbReference type="InterPro" id="IPR017853">
    <property type="entry name" value="GH"/>
</dbReference>
<dbReference type="InterPro" id="IPR008979">
    <property type="entry name" value="Galactose-bd-like_sf"/>
</dbReference>
<dbReference type="SMART" id="SM00812">
    <property type="entry name" value="Alpha_L_fucos"/>
    <property type="match status" value="1"/>
</dbReference>
<dbReference type="FunFam" id="2.60.120.260:FF:000093">
    <property type="entry name" value="Alpha-L-fucosidase 1"/>
    <property type="match status" value="1"/>
</dbReference>
<evidence type="ECO:0000256" key="4">
    <source>
        <dbReference type="ARBA" id="ARBA00022801"/>
    </source>
</evidence>
<evidence type="ECO:0000259" key="6">
    <source>
        <dbReference type="Pfam" id="PF01120"/>
    </source>
</evidence>
<dbReference type="PANTHER" id="PTHR10030:SF27">
    <property type="entry name" value="ALPHA-L-FUCOSIDASE 1"/>
    <property type="match status" value="1"/>
</dbReference>
<dbReference type="PANTHER" id="PTHR10030">
    <property type="entry name" value="ALPHA-L-FUCOSIDASE"/>
    <property type="match status" value="1"/>
</dbReference>
<evidence type="ECO:0000313" key="7">
    <source>
        <dbReference type="EMBL" id="ONM15083.1"/>
    </source>
</evidence>
<gene>
    <name evidence="7" type="ORF">ZEAMMB73_Zm00001d002682</name>
</gene>
<dbReference type="OMA" id="RENETRW"/>
<keyword evidence="5" id="KW-0326">Glycosidase</keyword>
<dbReference type="Pfam" id="PF01120">
    <property type="entry name" value="Alpha_L_fucos"/>
    <property type="match status" value="1"/>
</dbReference>
<keyword evidence="3" id="KW-0732">Signal</keyword>
<proteinExistence type="inferred from homology"/>
<dbReference type="InterPro" id="IPR000933">
    <property type="entry name" value="Glyco_hydro_29"/>
</dbReference>
<dbReference type="EMBL" id="CM007648">
    <property type="protein sequence ID" value="ONM15083.1"/>
    <property type="molecule type" value="Genomic_DNA"/>
</dbReference>